<dbReference type="InterPro" id="IPR000847">
    <property type="entry name" value="LysR_HTH_N"/>
</dbReference>
<organism evidence="6 7">
    <name type="scientific">Bosea minatitlanensis</name>
    <dbReference type="NCBI Taxonomy" id="128782"/>
    <lineage>
        <taxon>Bacteria</taxon>
        <taxon>Pseudomonadati</taxon>
        <taxon>Pseudomonadota</taxon>
        <taxon>Alphaproteobacteria</taxon>
        <taxon>Hyphomicrobiales</taxon>
        <taxon>Boseaceae</taxon>
        <taxon>Bosea</taxon>
    </lineage>
</organism>
<dbReference type="Pfam" id="PF03466">
    <property type="entry name" value="LysR_substrate"/>
    <property type="match status" value="1"/>
</dbReference>
<dbReference type="InterPro" id="IPR036390">
    <property type="entry name" value="WH_DNA-bd_sf"/>
</dbReference>
<sequence length="316" mass="35001">MLGASRRYRNDAMIIRQLLYLDALAREKHFRRAAEACHVSQPTLSAAIVQLEEELGVLIVERGRRFQGFTKEGEAVLARARRILAEADLMKEEIAELREGISGRIRLGAIPTALPMIAHITAPFSERYPAVSLTVLSLTSQEIQEGIDNFELDVGLTYLDNEPLDRVISKPIYQESYVLLTREDGQLGARDSISWVEAAELKLCLLTGDMQNRRIIDGIFRSVGTAPRPVIETNSIFNLCSHAGIQGIASIVSLQLLEFFGVPLGTRALPLVEPAAQRTIGLIVADRQPFAPLARNLLMMTKPVTDAGLPRRPIVR</sequence>
<evidence type="ECO:0000313" key="6">
    <source>
        <dbReference type="EMBL" id="MFC5294607.1"/>
    </source>
</evidence>
<evidence type="ECO:0000256" key="1">
    <source>
        <dbReference type="ARBA" id="ARBA00009437"/>
    </source>
</evidence>
<dbReference type="Gene3D" id="1.10.10.10">
    <property type="entry name" value="Winged helix-like DNA-binding domain superfamily/Winged helix DNA-binding domain"/>
    <property type="match status" value="1"/>
</dbReference>
<evidence type="ECO:0000313" key="7">
    <source>
        <dbReference type="Proteomes" id="UP001595976"/>
    </source>
</evidence>
<dbReference type="Gene3D" id="3.40.190.290">
    <property type="match status" value="1"/>
</dbReference>
<dbReference type="PANTHER" id="PTHR30419:SF31">
    <property type="entry name" value="BLR3139 PROTEIN"/>
    <property type="match status" value="1"/>
</dbReference>
<keyword evidence="2" id="KW-0805">Transcription regulation</keyword>
<dbReference type="PRINTS" id="PR00039">
    <property type="entry name" value="HTHLYSR"/>
</dbReference>
<gene>
    <name evidence="6" type="ORF">ACFPK2_16580</name>
</gene>
<reference evidence="7" key="1">
    <citation type="journal article" date="2019" name="Int. J. Syst. Evol. Microbiol.">
        <title>The Global Catalogue of Microorganisms (GCM) 10K type strain sequencing project: providing services to taxonomists for standard genome sequencing and annotation.</title>
        <authorList>
            <consortium name="The Broad Institute Genomics Platform"/>
            <consortium name="The Broad Institute Genome Sequencing Center for Infectious Disease"/>
            <person name="Wu L."/>
            <person name="Ma J."/>
        </authorList>
    </citation>
    <scope>NUCLEOTIDE SEQUENCE [LARGE SCALE GENOMIC DNA]</scope>
    <source>
        <strain evidence="7">CGMCC 1.15643</strain>
    </source>
</reference>
<keyword evidence="3" id="KW-0238">DNA-binding</keyword>
<evidence type="ECO:0000256" key="4">
    <source>
        <dbReference type="ARBA" id="ARBA00023163"/>
    </source>
</evidence>
<dbReference type="SUPFAM" id="SSF46785">
    <property type="entry name" value="Winged helix' DNA-binding domain"/>
    <property type="match status" value="1"/>
</dbReference>
<dbReference type="EMBL" id="JBHSLI010000006">
    <property type="protein sequence ID" value="MFC5294607.1"/>
    <property type="molecule type" value="Genomic_DNA"/>
</dbReference>
<protein>
    <submittedName>
        <fullName evidence="6">LysR substrate-binding domain-containing protein</fullName>
    </submittedName>
</protein>
<dbReference type="SUPFAM" id="SSF53850">
    <property type="entry name" value="Periplasmic binding protein-like II"/>
    <property type="match status" value="1"/>
</dbReference>
<accession>A0ABW0F5V4</accession>
<evidence type="ECO:0000259" key="5">
    <source>
        <dbReference type="PROSITE" id="PS50931"/>
    </source>
</evidence>
<dbReference type="InterPro" id="IPR036388">
    <property type="entry name" value="WH-like_DNA-bd_sf"/>
</dbReference>
<evidence type="ECO:0000256" key="2">
    <source>
        <dbReference type="ARBA" id="ARBA00023015"/>
    </source>
</evidence>
<dbReference type="CDD" id="cd05466">
    <property type="entry name" value="PBP2_LTTR_substrate"/>
    <property type="match status" value="1"/>
</dbReference>
<dbReference type="InterPro" id="IPR005119">
    <property type="entry name" value="LysR_subst-bd"/>
</dbReference>
<keyword evidence="7" id="KW-1185">Reference proteome</keyword>
<comment type="similarity">
    <text evidence="1">Belongs to the LysR transcriptional regulatory family.</text>
</comment>
<dbReference type="RefSeq" id="WP_260349071.1">
    <property type="nucleotide sequence ID" value="NZ_JAOAOS010000007.1"/>
</dbReference>
<keyword evidence="4" id="KW-0804">Transcription</keyword>
<dbReference type="PROSITE" id="PS50931">
    <property type="entry name" value="HTH_LYSR"/>
    <property type="match status" value="1"/>
</dbReference>
<proteinExistence type="inferred from homology"/>
<dbReference type="PANTHER" id="PTHR30419">
    <property type="entry name" value="HTH-TYPE TRANSCRIPTIONAL REGULATOR YBHD"/>
    <property type="match status" value="1"/>
</dbReference>
<dbReference type="InterPro" id="IPR050950">
    <property type="entry name" value="HTH-type_LysR_regulators"/>
</dbReference>
<evidence type="ECO:0000256" key="3">
    <source>
        <dbReference type="ARBA" id="ARBA00023125"/>
    </source>
</evidence>
<dbReference type="Proteomes" id="UP001595976">
    <property type="component" value="Unassembled WGS sequence"/>
</dbReference>
<name>A0ABW0F5V4_9HYPH</name>
<feature type="domain" description="HTH lysR-type" evidence="5">
    <location>
        <begin position="13"/>
        <end position="70"/>
    </location>
</feature>
<dbReference type="Pfam" id="PF00126">
    <property type="entry name" value="HTH_1"/>
    <property type="match status" value="1"/>
</dbReference>
<comment type="caution">
    <text evidence="6">The sequence shown here is derived from an EMBL/GenBank/DDBJ whole genome shotgun (WGS) entry which is preliminary data.</text>
</comment>